<proteinExistence type="predicted"/>
<dbReference type="Proteomes" id="UP000674938">
    <property type="component" value="Unassembled WGS sequence"/>
</dbReference>
<reference evidence="1" key="1">
    <citation type="submission" date="2020-12" db="EMBL/GenBank/DDBJ databases">
        <title>Vagococcus allomyrinae sp. nov. and Enterococcus lavae sp. nov., isolated from the larvae of Allomyrina dichotoma.</title>
        <authorList>
            <person name="Lee S.D."/>
        </authorList>
    </citation>
    <scope>NUCLEOTIDE SEQUENCE</scope>
    <source>
        <strain evidence="1">BWB3-3</strain>
    </source>
</reference>
<evidence type="ECO:0000313" key="2">
    <source>
        <dbReference type="Proteomes" id="UP000674938"/>
    </source>
</evidence>
<name>A0A940PBM8_9ENTE</name>
<organism evidence="1 2">
    <name type="scientific">Vagococcus allomyrinae</name>
    <dbReference type="NCBI Taxonomy" id="2794353"/>
    <lineage>
        <taxon>Bacteria</taxon>
        <taxon>Bacillati</taxon>
        <taxon>Bacillota</taxon>
        <taxon>Bacilli</taxon>
        <taxon>Lactobacillales</taxon>
        <taxon>Enterococcaceae</taxon>
        <taxon>Vagococcus</taxon>
    </lineage>
</organism>
<dbReference type="RefSeq" id="WP_209524632.1">
    <property type="nucleotide sequence ID" value="NZ_JAEEGA010000001.1"/>
</dbReference>
<comment type="caution">
    <text evidence="1">The sequence shown here is derived from an EMBL/GenBank/DDBJ whole genome shotgun (WGS) entry which is preliminary data.</text>
</comment>
<keyword evidence="2" id="KW-1185">Reference proteome</keyword>
<accession>A0A940PBM8</accession>
<sequence length="46" mass="5085">MNERVCSYETNQKRLVVLGWRLTARSCPSRDLSGELGIVPGFGKGC</sequence>
<protein>
    <submittedName>
        <fullName evidence="1">Uncharacterized protein</fullName>
    </submittedName>
</protein>
<gene>
    <name evidence="1" type="ORF">I6N95_01850</name>
</gene>
<dbReference type="AlphaFoldDB" id="A0A940PBM8"/>
<dbReference type="EMBL" id="JAEEGA010000001">
    <property type="protein sequence ID" value="MBP1039743.1"/>
    <property type="molecule type" value="Genomic_DNA"/>
</dbReference>
<evidence type="ECO:0000313" key="1">
    <source>
        <dbReference type="EMBL" id="MBP1039743.1"/>
    </source>
</evidence>